<reference evidence="2 3" key="1">
    <citation type="submission" date="2020-08" db="EMBL/GenBank/DDBJ databases">
        <title>Genome Sequencing of Nocardia wallacei strain FMUON74 and assembly.</title>
        <authorList>
            <person name="Toyokawa M."/>
            <person name="Uesaka K."/>
        </authorList>
    </citation>
    <scope>NUCLEOTIDE SEQUENCE [LARGE SCALE GENOMIC DNA]</scope>
    <source>
        <strain evidence="2 3">FMUON74</strain>
    </source>
</reference>
<gene>
    <name evidence="2" type="ORF">NWFMUON74_49820</name>
</gene>
<evidence type="ECO:0000313" key="2">
    <source>
        <dbReference type="EMBL" id="BCK57210.1"/>
    </source>
</evidence>
<organism evidence="2 3">
    <name type="scientific">Nocardia wallacei</name>
    <dbReference type="NCBI Taxonomy" id="480035"/>
    <lineage>
        <taxon>Bacteria</taxon>
        <taxon>Bacillati</taxon>
        <taxon>Actinomycetota</taxon>
        <taxon>Actinomycetes</taxon>
        <taxon>Mycobacteriales</taxon>
        <taxon>Nocardiaceae</taxon>
        <taxon>Nocardia</taxon>
    </lineage>
</organism>
<dbReference type="KEGG" id="nwl:NWFMUON74_49820"/>
<name>A0A7G1KQ23_9NOCA</name>
<dbReference type="RefSeq" id="WP_232110574.1">
    <property type="nucleotide sequence ID" value="NZ_AP023396.1"/>
</dbReference>
<evidence type="ECO:0008006" key="4">
    <source>
        <dbReference type="Google" id="ProtNLM"/>
    </source>
</evidence>
<feature type="compositionally biased region" description="Low complexity" evidence="1">
    <location>
        <begin position="27"/>
        <end position="52"/>
    </location>
</feature>
<proteinExistence type="predicted"/>
<keyword evidence="3" id="KW-1185">Reference proteome</keyword>
<protein>
    <recommendedName>
        <fullName evidence="4">Lipoprotein</fullName>
    </recommendedName>
</protein>
<feature type="region of interest" description="Disordered" evidence="1">
    <location>
        <begin position="25"/>
        <end position="58"/>
    </location>
</feature>
<dbReference type="EMBL" id="AP023396">
    <property type="protein sequence ID" value="BCK57210.1"/>
    <property type="molecule type" value="Genomic_DNA"/>
</dbReference>
<dbReference type="PROSITE" id="PS51257">
    <property type="entry name" value="PROKAR_LIPOPROTEIN"/>
    <property type="match status" value="1"/>
</dbReference>
<evidence type="ECO:0000256" key="1">
    <source>
        <dbReference type="SAM" id="MobiDB-lite"/>
    </source>
</evidence>
<dbReference type="AlphaFoldDB" id="A0A7G1KQ23"/>
<dbReference type="GeneID" id="80349422"/>
<dbReference type="Proteomes" id="UP000516173">
    <property type="component" value="Chromosome"/>
</dbReference>
<accession>A0A7G1KQ23</accession>
<evidence type="ECO:0000313" key="3">
    <source>
        <dbReference type="Proteomes" id="UP000516173"/>
    </source>
</evidence>
<sequence>MTRGALGTAGLAAIALIAGCGGGGTTGSPEPAGSSGSATSTAAHASGSATAGKTQGPVEVPDQVAKQLCDRIQPQLSDWRVQGPTLGRVALNITVHEWAALNGGLNMQVLGDKSVVDRITTTSCPDVRSQALQALELSDLAAGIAF</sequence>